<evidence type="ECO:0000259" key="1">
    <source>
        <dbReference type="PROSITE" id="PS51186"/>
    </source>
</evidence>
<dbReference type="AlphaFoldDB" id="A0A6C0DBZ1"/>
<feature type="domain" description="N-acetyltransferase" evidence="1">
    <location>
        <begin position="17"/>
        <end position="171"/>
    </location>
</feature>
<sequence>MGTLAQNDTLDVIYITTIYSKLTSKQKKKIINFLKNNFSNDNNSFDFDPSTIIILSMLNNEIIGCICLFDNKFLLNKLNINNISTEYYSINNSHGCFIYNFCVDKNHRNKKVGFNLLRYTLDKMKSLNIDYLHTQAENEISHILFLKNGFMEDTYFQSPSNQKVFVMSKYL</sequence>
<dbReference type="PROSITE" id="PS51186">
    <property type="entry name" value="GNAT"/>
    <property type="match status" value="1"/>
</dbReference>
<name>A0A6C0DBZ1_9ZZZZ</name>
<dbReference type="GO" id="GO:0016747">
    <property type="term" value="F:acyltransferase activity, transferring groups other than amino-acyl groups"/>
    <property type="evidence" value="ECO:0007669"/>
    <property type="project" value="InterPro"/>
</dbReference>
<accession>A0A6C0DBZ1</accession>
<dbReference type="InterPro" id="IPR000182">
    <property type="entry name" value="GNAT_dom"/>
</dbReference>
<proteinExistence type="predicted"/>
<dbReference type="SUPFAM" id="SSF55729">
    <property type="entry name" value="Acyl-CoA N-acyltransferases (Nat)"/>
    <property type="match status" value="1"/>
</dbReference>
<dbReference type="Gene3D" id="3.40.630.30">
    <property type="match status" value="1"/>
</dbReference>
<reference evidence="2" key="1">
    <citation type="journal article" date="2020" name="Nature">
        <title>Giant virus diversity and host interactions through global metagenomics.</title>
        <authorList>
            <person name="Schulz F."/>
            <person name="Roux S."/>
            <person name="Paez-Espino D."/>
            <person name="Jungbluth S."/>
            <person name="Walsh D.A."/>
            <person name="Denef V.J."/>
            <person name="McMahon K.D."/>
            <person name="Konstantinidis K.T."/>
            <person name="Eloe-Fadrosh E.A."/>
            <person name="Kyrpides N.C."/>
            <person name="Woyke T."/>
        </authorList>
    </citation>
    <scope>NUCLEOTIDE SEQUENCE</scope>
    <source>
        <strain evidence="2">GVMAG-M-3300023174-131</strain>
    </source>
</reference>
<evidence type="ECO:0000313" key="2">
    <source>
        <dbReference type="EMBL" id="QHT13459.1"/>
    </source>
</evidence>
<organism evidence="2">
    <name type="scientific">viral metagenome</name>
    <dbReference type="NCBI Taxonomy" id="1070528"/>
    <lineage>
        <taxon>unclassified sequences</taxon>
        <taxon>metagenomes</taxon>
        <taxon>organismal metagenomes</taxon>
    </lineage>
</organism>
<dbReference type="InterPro" id="IPR016181">
    <property type="entry name" value="Acyl_CoA_acyltransferase"/>
</dbReference>
<dbReference type="CDD" id="cd04301">
    <property type="entry name" value="NAT_SF"/>
    <property type="match status" value="1"/>
</dbReference>
<dbReference type="EMBL" id="MN739569">
    <property type="protein sequence ID" value="QHT13459.1"/>
    <property type="molecule type" value="Genomic_DNA"/>
</dbReference>
<protein>
    <recommendedName>
        <fullName evidence="1">N-acetyltransferase domain-containing protein</fullName>
    </recommendedName>
</protein>
<dbReference type="Pfam" id="PF00583">
    <property type="entry name" value="Acetyltransf_1"/>
    <property type="match status" value="1"/>
</dbReference>